<comment type="caution">
    <text evidence="2">The sequence shown here is derived from an EMBL/GenBank/DDBJ whole genome shotgun (WGS) entry which is preliminary data.</text>
</comment>
<feature type="region of interest" description="Disordered" evidence="1">
    <location>
        <begin position="29"/>
        <end position="56"/>
    </location>
</feature>
<dbReference type="AlphaFoldDB" id="A0A835LT30"/>
<reference evidence="2 3" key="1">
    <citation type="submission" date="2020-10" db="EMBL/GenBank/DDBJ databases">
        <title>The Coptis chinensis genome and diversification of protoberbering-type alkaloids.</title>
        <authorList>
            <person name="Wang B."/>
            <person name="Shu S."/>
            <person name="Song C."/>
            <person name="Liu Y."/>
        </authorList>
    </citation>
    <scope>NUCLEOTIDE SEQUENCE [LARGE SCALE GENOMIC DNA]</scope>
    <source>
        <strain evidence="2">HL-2020</strain>
        <tissue evidence="2">Leaf</tissue>
    </source>
</reference>
<name>A0A835LT30_9MAGN</name>
<feature type="region of interest" description="Disordered" evidence="1">
    <location>
        <begin position="1"/>
        <end position="20"/>
    </location>
</feature>
<sequence>PEDTEVQAPDESSTLLMLEDRNDEYIQSVLSPEDGSSNVTASASGTNPTETNHPNILEQTWKERESMNSSLDTISTPLDSEVVASKDLTFNQYKPVNIDAEQNSDVGSVLLRSDPFTLTTPHDSEEIKNETEDVPIWKCYLCYKFRSRKA</sequence>
<gene>
    <name evidence="2" type="ORF">IFM89_025893</name>
</gene>
<feature type="non-terminal residue" evidence="2">
    <location>
        <position position="1"/>
    </location>
</feature>
<keyword evidence="3" id="KW-1185">Reference proteome</keyword>
<organism evidence="2 3">
    <name type="scientific">Coptis chinensis</name>
    <dbReference type="NCBI Taxonomy" id="261450"/>
    <lineage>
        <taxon>Eukaryota</taxon>
        <taxon>Viridiplantae</taxon>
        <taxon>Streptophyta</taxon>
        <taxon>Embryophyta</taxon>
        <taxon>Tracheophyta</taxon>
        <taxon>Spermatophyta</taxon>
        <taxon>Magnoliopsida</taxon>
        <taxon>Ranunculales</taxon>
        <taxon>Ranunculaceae</taxon>
        <taxon>Coptidoideae</taxon>
        <taxon>Coptis</taxon>
    </lineage>
</organism>
<accession>A0A835LT30</accession>
<dbReference type="Proteomes" id="UP000631114">
    <property type="component" value="Unassembled WGS sequence"/>
</dbReference>
<proteinExistence type="predicted"/>
<dbReference type="EMBL" id="JADFTS010000005">
    <property type="protein sequence ID" value="KAF9606520.1"/>
    <property type="molecule type" value="Genomic_DNA"/>
</dbReference>
<evidence type="ECO:0000313" key="2">
    <source>
        <dbReference type="EMBL" id="KAF9606520.1"/>
    </source>
</evidence>
<evidence type="ECO:0000256" key="1">
    <source>
        <dbReference type="SAM" id="MobiDB-lite"/>
    </source>
</evidence>
<evidence type="ECO:0000313" key="3">
    <source>
        <dbReference type="Proteomes" id="UP000631114"/>
    </source>
</evidence>
<protein>
    <submittedName>
        <fullName evidence="2">Uncharacterized protein</fullName>
    </submittedName>
</protein>